<name>A0A4D6X578_PSEPU</name>
<gene>
    <name evidence="1" type="ORF">E6B08_07085</name>
</gene>
<reference evidence="2" key="1">
    <citation type="submission" date="2019-04" db="EMBL/GenBank/DDBJ databases">
        <title>Genome sequence of Pseudomonas putida 1290, an auxin catabolizing strain.</title>
        <authorList>
            <person name="Laird T.S."/>
            <person name="Leveau J.H.J."/>
        </authorList>
    </citation>
    <scope>NUCLEOTIDE SEQUENCE [LARGE SCALE GENOMIC DNA]</scope>
    <source>
        <strain evidence="2">1290</strain>
    </source>
</reference>
<sequence length="69" mass="7942">MFLPGNHFRVDSLKQVYGEGYRFILVSLSKVAKPASGPMYDLRTGALFDKALYRLRLREQALVDRFFGD</sequence>
<organism evidence="1 2">
    <name type="scientific">Pseudomonas putida</name>
    <name type="common">Arthrobacter siderocapsulatus</name>
    <dbReference type="NCBI Taxonomy" id="303"/>
    <lineage>
        <taxon>Bacteria</taxon>
        <taxon>Pseudomonadati</taxon>
        <taxon>Pseudomonadota</taxon>
        <taxon>Gammaproteobacteria</taxon>
        <taxon>Pseudomonadales</taxon>
        <taxon>Pseudomonadaceae</taxon>
        <taxon>Pseudomonas</taxon>
    </lineage>
</organism>
<evidence type="ECO:0000313" key="2">
    <source>
        <dbReference type="Proteomes" id="UP000298551"/>
    </source>
</evidence>
<accession>A0A4D6X578</accession>
<dbReference type="AlphaFoldDB" id="A0A4D6X578"/>
<evidence type="ECO:0000313" key="1">
    <source>
        <dbReference type="EMBL" id="QCI11189.1"/>
    </source>
</evidence>
<dbReference type="RefSeq" id="WP_136913373.1">
    <property type="nucleotide sequence ID" value="NZ_CP039371.1"/>
</dbReference>
<protein>
    <submittedName>
        <fullName evidence="1">Uncharacterized protein</fullName>
    </submittedName>
</protein>
<proteinExistence type="predicted"/>
<dbReference type="Proteomes" id="UP000298551">
    <property type="component" value="Chromosome"/>
</dbReference>
<dbReference type="EMBL" id="CP039371">
    <property type="protein sequence ID" value="QCI11189.1"/>
    <property type="molecule type" value="Genomic_DNA"/>
</dbReference>